<evidence type="ECO:0000256" key="1">
    <source>
        <dbReference type="ARBA" id="ARBA00001933"/>
    </source>
</evidence>
<dbReference type="InterPro" id="IPR015424">
    <property type="entry name" value="PyrdxlP-dep_Trfase"/>
</dbReference>
<dbReference type="InterPro" id="IPR020578">
    <property type="entry name" value="Aminotrans_V_PyrdxlP_BS"/>
</dbReference>
<keyword evidence="2" id="KW-0663">Pyridoxal phosphate</keyword>
<keyword evidence="6" id="KW-0032">Aminotransferase</keyword>
<dbReference type="PROSITE" id="PS00595">
    <property type="entry name" value="AA_TRANSFER_CLASS_5"/>
    <property type="match status" value="1"/>
</dbReference>
<organism evidence="6 7">
    <name type="scientific">Acuticoccus mangrovi</name>
    <dbReference type="NCBI Taxonomy" id="2796142"/>
    <lineage>
        <taxon>Bacteria</taxon>
        <taxon>Pseudomonadati</taxon>
        <taxon>Pseudomonadota</taxon>
        <taxon>Alphaproteobacteria</taxon>
        <taxon>Hyphomicrobiales</taxon>
        <taxon>Amorphaceae</taxon>
        <taxon>Acuticoccus</taxon>
    </lineage>
</organism>
<evidence type="ECO:0000313" key="7">
    <source>
        <dbReference type="Proteomes" id="UP000609531"/>
    </source>
</evidence>
<dbReference type="AlphaFoldDB" id="A0A934IL59"/>
<evidence type="ECO:0000256" key="4">
    <source>
        <dbReference type="RuleBase" id="RU004504"/>
    </source>
</evidence>
<dbReference type="PANTHER" id="PTHR43586">
    <property type="entry name" value="CYSTEINE DESULFURASE"/>
    <property type="match status" value="1"/>
</dbReference>
<dbReference type="RefSeq" id="WP_198884439.1">
    <property type="nucleotide sequence ID" value="NZ_JAEKJA010000031.1"/>
</dbReference>
<feature type="domain" description="Aminotransferase class V" evidence="5">
    <location>
        <begin position="61"/>
        <end position="382"/>
    </location>
</feature>
<comment type="similarity">
    <text evidence="3">Belongs to the class-V pyridoxal-phosphate-dependent aminotransferase family.</text>
</comment>
<protein>
    <submittedName>
        <fullName evidence="6">Aminotransferase class V-fold PLP-dependent enzyme</fullName>
    </submittedName>
</protein>
<keyword evidence="7" id="KW-1185">Reference proteome</keyword>
<evidence type="ECO:0000256" key="2">
    <source>
        <dbReference type="ARBA" id="ARBA00022898"/>
    </source>
</evidence>
<dbReference type="Pfam" id="PF00266">
    <property type="entry name" value="Aminotran_5"/>
    <property type="match status" value="1"/>
</dbReference>
<reference evidence="6" key="1">
    <citation type="submission" date="2020-12" db="EMBL/GenBank/DDBJ databases">
        <title>Bacterial taxonomy.</title>
        <authorList>
            <person name="Pan X."/>
        </authorList>
    </citation>
    <scope>NUCLEOTIDE SEQUENCE</scope>
    <source>
        <strain evidence="6">B2012</strain>
    </source>
</reference>
<dbReference type="EMBL" id="JAEKJA010000031">
    <property type="protein sequence ID" value="MBJ3778533.1"/>
    <property type="molecule type" value="Genomic_DNA"/>
</dbReference>
<dbReference type="Gene3D" id="3.40.640.10">
    <property type="entry name" value="Type I PLP-dependent aspartate aminotransferase-like (Major domain)"/>
    <property type="match status" value="1"/>
</dbReference>
<comment type="caution">
    <text evidence="6">The sequence shown here is derived from an EMBL/GenBank/DDBJ whole genome shotgun (WGS) entry which is preliminary data.</text>
</comment>
<dbReference type="PANTHER" id="PTHR43586:SF15">
    <property type="entry name" value="BLR3095 PROTEIN"/>
    <property type="match status" value="1"/>
</dbReference>
<comment type="cofactor">
    <cofactor evidence="1 4">
        <name>pyridoxal 5'-phosphate</name>
        <dbReference type="ChEBI" id="CHEBI:597326"/>
    </cofactor>
</comment>
<evidence type="ECO:0000313" key="6">
    <source>
        <dbReference type="EMBL" id="MBJ3778533.1"/>
    </source>
</evidence>
<dbReference type="GO" id="GO:0008483">
    <property type="term" value="F:transaminase activity"/>
    <property type="evidence" value="ECO:0007669"/>
    <property type="project" value="UniProtKB-KW"/>
</dbReference>
<dbReference type="SUPFAM" id="SSF53383">
    <property type="entry name" value="PLP-dependent transferases"/>
    <property type="match status" value="1"/>
</dbReference>
<dbReference type="InterPro" id="IPR015422">
    <property type="entry name" value="PyrdxlP-dep_Trfase_small"/>
</dbReference>
<gene>
    <name evidence="6" type="ORF">JCR33_22725</name>
</gene>
<proteinExistence type="inferred from homology"/>
<keyword evidence="6" id="KW-0808">Transferase</keyword>
<evidence type="ECO:0000259" key="5">
    <source>
        <dbReference type="Pfam" id="PF00266"/>
    </source>
</evidence>
<accession>A0A934IL59</accession>
<evidence type="ECO:0000256" key="3">
    <source>
        <dbReference type="RuleBase" id="RU004075"/>
    </source>
</evidence>
<dbReference type="InterPro" id="IPR015421">
    <property type="entry name" value="PyrdxlP-dep_Trfase_major"/>
</dbReference>
<name>A0A934IL59_9HYPH</name>
<dbReference type="Gene3D" id="3.90.1150.10">
    <property type="entry name" value="Aspartate Aminotransferase, domain 1"/>
    <property type="match status" value="1"/>
</dbReference>
<dbReference type="InterPro" id="IPR000192">
    <property type="entry name" value="Aminotrans_V_dom"/>
</dbReference>
<dbReference type="Proteomes" id="UP000609531">
    <property type="component" value="Unassembled WGS sequence"/>
</dbReference>
<sequence length="394" mass="41877">MLGKTTSFDLPAVRALFPGAARWTYLDVAARGLMSTETRAAIDAHHDERMLDGGDKPAMFAALEAARAGFARILNATPDEIAITKNISEGLNIIATSVPMAAGDNVVVCAAREHPNNVYVWHHLARRRGIEVRIVDDRDGVIDPEAMIAAMDGRTRIVSVSSTSFLPGFRTDLDTIGAACRAGGAVFLVDAAQSAGILHHDMAATPVDAMAVSTQKGLMGLYGMGFLYVRAELAEGLDPVYLARFGVDLGDAHEAATGTADYALMPAARRFDLGNYNFPAAIALLPALDLIERVGTPAIEAHVIDLAGTLADGLADCGLPVWSPPTAAARSSMVTLGRDEADAARLAPFAEALAASRVKYSVRHGRLRFSFHLYNDASDVAAVLDVARRMELPR</sequence>